<name>A0A159Z558_9RHOB</name>
<dbReference type="STRING" id="1335048.AKL17_2262"/>
<proteinExistence type="inferred from homology"/>
<keyword evidence="7 9" id="KW-1133">Transmembrane helix</keyword>
<evidence type="ECO:0000256" key="3">
    <source>
        <dbReference type="ARBA" id="ARBA00022448"/>
    </source>
</evidence>
<protein>
    <submittedName>
        <fullName evidence="11">ABC amino acid transporter, inner membrane subunit</fullName>
    </submittedName>
</protein>
<keyword evidence="6" id="KW-0029">Amino-acid transport</keyword>
<gene>
    <name evidence="11" type="ORF">AKL17_2262</name>
</gene>
<sequence length="222" mass="24401">MTFLDWGYILDALPDLLRGLGMTLVVSFLAILFSLTLGLIGCALRRSCFKPSGYAVAAYVEFIRGTPYLVQIFFVFYGLPSLGLTLSIFWSGVLALTLWASAFHIESFRAGLSSVSRDIHNASSSLGLRPWHHGLFVVLPIALRSALPSTLNTVVGTIKNSAYLQAIGLVELTFVAVDRIAQEFRSVEMFLSICVIYLAVILGISALGHRLEKRLNRPYAAR</sequence>
<accession>A0A159Z558</accession>
<comment type="similarity">
    <text evidence="2">Belongs to the binding-protein-dependent transport system permease family. HisMQ subfamily.</text>
</comment>
<feature type="transmembrane region" description="Helical" evidence="9">
    <location>
        <begin position="83"/>
        <end position="105"/>
    </location>
</feature>
<reference evidence="11 12" key="1">
    <citation type="submission" date="2015-09" db="EMBL/GenBank/DDBJ databases">
        <title>Complete genome sequence of Defluviimonas alba cai42t isolated from an oilfield in Xinjiang.</title>
        <authorList>
            <person name="Geng S."/>
            <person name="Pan X."/>
            <person name="Wu X."/>
        </authorList>
    </citation>
    <scope>NUCLEOTIDE SEQUENCE [LARGE SCALE GENOMIC DNA]</scope>
    <source>
        <strain evidence="12">cai42</strain>
    </source>
</reference>
<evidence type="ECO:0000256" key="8">
    <source>
        <dbReference type="ARBA" id="ARBA00023136"/>
    </source>
</evidence>
<dbReference type="InterPro" id="IPR000515">
    <property type="entry name" value="MetI-like"/>
</dbReference>
<keyword evidence="5 9" id="KW-0812">Transmembrane</keyword>
<dbReference type="OrthoDB" id="9814550at2"/>
<dbReference type="GO" id="GO:0043190">
    <property type="term" value="C:ATP-binding cassette (ABC) transporter complex"/>
    <property type="evidence" value="ECO:0007669"/>
    <property type="project" value="InterPro"/>
</dbReference>
<dbReference type="InterPro" id="IPR035906">
    <property type="entry name" value="MetI-like_sf"/>
</dbReference>
<dbReference type="InterPro" id="IPR043429">
    <property type="entry name" value="ArtM/GltK/GlnP/TcyL/YhdX-like"/>
</dbReference>
<dbReference type="CDD" id="cd06261">
    <property type="entry name" value="TM_PBP2"/>
    <property type="match status" value="1"/>
</dbReference>
<evidence type="ECO:0000259" key="10">
    <source>
        <dbReference type="PROSITE" id="PS50928"/>
    </source>
</evidence>
<dbReference type="Gene3D" id="1.10.3720.10">
    <property type="entry name" value="MetI-like"/>
    <property type="match status" value="1"/>
</dbReference>
<evidence type="ECO:0000256" key="7">
    <source>
        <dbReference type="ARBA" id="ARBA00022989"/>
    </source>
</evidence>
<keyword evidence="12" id="KW-1185">Reference proteome</keyword>
<dbReference type="EMBL" id="CP012661">
    <property type="protein sequence ID" value="AMY69508.1"/>
    <property type="molecule type" value="Genomic_DNA"/>
</dbReference>
<organism evidence="11 12">
    <name type="scientific">Frigidibacter mobilis</name>
    <dbReference type="NCBI Taxonomy" id="1335048"/>
    <lineage>
        <taxon>Bacteria</taxon>
        <taxon>Pseudomonadati</taxon>
        <taxon>Pseudomonadota</taxon>
        <taxon>Alphaproteobacteria</taxon>
        <taxon>Rhodobacterales</taxon>
        <taxon>Paracoccaceae</taxon>
        <taxon>Frigidibacter</taxon>
    </lineage>
</organism>
<evidence type="ECO:0000256" key="6">
    <source>
        <dbReference type="ARBA" id="ARBA00022970"/>
    </source>
</evidence>
<feature type="domain" description="ABC transmembrane type-1" evidence="10">
    <location>
        <begin position="20"/>
        <end position="208"/>
    </location>
</feature>
<dbReference type="KEGG" id="daa:AKL17_2262"/>
<keyword evidence="4" id="KW-1003">Cell membrane</keyword>
<evidence type="ECO:0000256" key="4">
    <source>
        <dbReference type="ARBA" id="ARBA00022475"/>
    </source>
</evidence>
<dbReference type="Pfam" id="PF00528">
    <property type="entry name" value="BPD_transp_1"/>
    <property type="match status" value="1"/>
</dbReference>
<dbReference type="PANTHER" id="PTHR30614:SF0">
    <property type="entry name" value="L-CYSTINE TRANSPORT SYSTEM PERMEASE PROTEIN TCYL"/>
    <property type="match status" value="1"/>
</dbReference>
<dbReference type="PANTHER" id="PTHR30614">
    <property type="entry name" value="MEMBRANE COMPONENT OF AMINO ACID ABC TRANSPORTER"/>
    <property type="match status" value="1"/>
</dbReference>
<dbReference type="GO" id="GO:0022857">
    <property type="term" value="F:transmembrane transporter activity"/>
    <property type="evidence" value="ECO:0007669"/>
    <property type="project" value="InterPro"/>
</dbReference>
<evidence type="ECO:0000256" key="9">
    <source>
        <dbReference type="RuleBase" id="RU363032"/>
    </source>
</evidence>
<comment type="subcellular location">
    <subcellularLocation>
        <location evidence="1">Cell inner membrane</location>
        <topology evidence="1">Multi-pass membrane protein</topology>
    </subcellularLocation>
    <subcellularLocation>
        <location evidence="9">Cell membrane</location>
        <topology evidence="9">Multi-pass membrane protein</topology>
    </subcellularLocation>
</comment>
<dbReference type="SUPFAM" id="SSF161098">
    <property type="entry name" value="MetI-like"/>
    <property type="match status" value="1"/>
</dbReference>
<evidence type="ECO:0000313" key="12">
    <source>
        <dbReference type="Proteomes" id="UP000076128"/>
    </source>
</evidence>
<keyword evidence="3 9" id="KW-0813">Transport</keyword>
<evidence type="ECO:0000313" key="11">
    <source>
        <dbReference type="EMBL" id="AMY69508.1"/>
    </source>
</evidence>
<dbReference type="GO" id="GO:0006865">
    <property type="term" value="P:amino acid transport"/>
    <property type="evidence" value="ECO:0007669"/>
    <property type="project" value="UniProtKB-KW"/>
</dbReference>
<dbReference type="Proteomes" id="UP000076128">
    <property type="component" value="Chromosome"/>
</dbReference>
<dbReference type="AlphaFoldDB" id="A0A159Z558"/>
<dbReference type="NCBIfam" id="TIGR01726">
    <property type="entry name" value="HEQRo_perm_3TM"/>
    <property type="match status" value="1"/>
</dbReference>
<evidence type="ECO:0000256" key="1">
    <source>
        <dbReference type="ARBA" id="ARBA00004429"/>
    </source>
</evidence>
<feature type="transmembrane region" description="Helical" evidence="9">
    <location>
        <begin position="20"/>
        <end position="44"/>
    </location>
</feature>
<dbReference type="PATRIC" id="fig|1335048.3.peg.2358"/>
<keyword evidence="8 9" id="KW-0472">Membrane</keyword>
<feature type="transmembrane region" description="Helical" evidence="9">
    <location>
        <begin position="189"/>
        <end position="208"/>
    </location>
</feature>
<dbReference type="RefSeq" id="WP_066813261.1">
    <property type="nucleotide sequence ID" value="NZ_CP012661.1"/>
</dbReference>
<dbReference type="InterPro" id="IPR010065">
    <property type="entry name" value="AA_ABC_transptr_permease_3TM"/>
</dbReference>
<evidence type="ECO:0000256" key="5">
    <source>
        <dbReference type="ARBA" id="ARBA00022692"/>
    </source>
</evidence>
<evidence type="ECO:0000256" key="2">
    <source>
        <dbReference type="ARBA" id="ARBA00010072"/>
    </source>
</evidence>
<dbReference type="PROSITE" id="PS50928">
    <property type="entry name" value="ABC_TM1"/>
    <property type="match status" value="1"/>
</dbReference>